<protein>
    <submittedName>
        <fullName evidence="1">Uncharacterized protein</fullName>
    </submittedName>
</protein>
<proteinExistence type="predicted"/>
<dbReference type="AlphaFoldDB" id="G9YN34"/>
<dbReference type="Proteomes" id="UP000004459">
    <property type="component" value="Unassembled WGS sequence"/>
</dbReference>
<organism evidence="1 2">
    <name type="scientific">Flavonifractor plautii ATCC 29863</name>
    <dbReference type="NCBI Taxonomy" id="411475"/>
    <lineage>
        <taxon>Bacteria</taxon>
        <taxon>Bacillati</taxon>
        <taxon>Bacillota</taxon>
        <taxon>Clostridia</taxon>
        <taxon>Eubacteriales</taxon>
        <taxon>Oscillospiraceae</taxon>
        <taxon>Flavonifractor</taxon>
    </lineage>
</organism>
<dbReference type="GeneID" id="63974443"/>
<reference evidence="1 2" key="1">
    <citation type="submission" date="2011-08" db="EMBL/GenBank/DDBJ databases">
        <authorList>
            <person name="Weinstock G."/>
            <person name="Sodergren E."/>
            <person name="Clifton S."/>
            <person name="Fulton L."/>
            <person name="Fulton B."/>
            <person name="Courtney L."/>
            <person name="Fronick C."/>
            <person name="Harrison M."/>
            <person name="Strong C."/>
            <person name="Farmer C."/>
            <person name="Delahaunty K."/>
            <person name="Markovic C."/>
            <person name="Hall O."/>
            <person name="Minx P."/>
            <person name="Tomlinson C."/>
            <person name="Mitreva M."/>
            <person name="Hou S."/>
            <person name="Chen J."/>
            <person name="Wollam A."/>
            <person name="Pepin K.H."/>
            <person name="Johnson M."/>
            <person name="Bhonagiri V."/>
            <person name="Zhang X."/>
            <person name="Suruliraj S."/>
            <person name="Warren W."/>
            <person name="Chinwalla A."/>
            <person name="Mardis E.R."/>
            <person name="Wilson R.K."/>
        </authorList>
    </citation>
    <scope>NUCLEOTIDE SEQUENCE [LARGE SCALE GENOMIC DNA]</scope>
    <source>
        <strain evidence="1 2">ATCC 29863</strain>
    </source>
</reference>
<name>G9YN34_FLAPL</name>
<dbReference type="EMBL" id="AGCK01000060">
    <property type="protein sequence ID" value="EHM53661.1"/>
    <property type="molecule type" value="Genomic_DNA"/>
</dbReference>
<sequence length="120" mass="13876">MSRIKGMTREEAIKCLKTIQRRTPEWDDREDGLSYWDAIDMALSALRPVSREQVEKSWRGEWIGMTDDDGCTWQECSRCEHDLDSMEEAQNFCPACGAPMTDEAVDIRLKELEALKDDQT</sequence>
<accession>G9YN34</accession>
<comment type="caution">
    <text evidence="1">The sequence shown here is derived from an EMBL/GenBank/DDBJ whole genome shotgun (WGS) entry which is preliminary data.</text>
</comment>
<dbReference type="HOGENOM" id="CLU_2046211_0_0_9"/>
<dbReference type="RefSeq" id="WP_007489173.1">
    <property type="nucleotide sequence ID" value="NZ_JH417672.1"/>
</dbReference>
<gene>
    <name evidence="1" type="ORF">HMPREF0372_00906</name>
</gene>
<evidence type="ECO:0000313" key="1">
    <source>
        <dbReference type="EMBL" id="EHM53661.1"/>
    </source>
</evidence>
<dbReference type="PATRIC" id="fig|411475.3.peg.790"/>
<evidence type="ECO:0000313" key="2">
    <source>
        <dbReference type="Proteomes" id="UP000004459"/>
    </source>
</evidence>